<sequence length="137" mass="14173">MSYGVSAALQAAVFQQLVADAQVGTLSGGAIYDAVPSGTVPQTYVTLGPEEVREASDKTGQGTLHRFTVSVVSEAAGFGAAKTLAGAVCDALDGAALTLDRGRLVGLWFERASARRTGTGGAIRQIDLKFRARVEDN</sequence>
<accession>A0A1M4UI98</accession>
<dbReference type="EMBL" id="FQVK01000004">
    <property type="protein sequence ID" value="SHE56466.1"/>
    <property type="molecule type" value="Genomic_DNA"/>
</dbReference>
<proteinExistence type="predicted"/>
<protein>
    <recommendedName>
        <fullName evidence="3">DUF3168 domain-containing protein</fullName>
    </recommendedName>
</protein>
<dbReference type="InterPro" id="IPR053745">
    <property type="entry name" value="Viral_Tail_Comp_sf"/>
</dbReference>
<dbReference type="AlphaFoldDB" id="A0A1M4UI98"/>
<name>A0A1M4UI98_9RHOB</name>
<dbReference type="Gene3D" id="3.30.2000.30">
    <property type="match status" value="1"/>
</dbReference>
<evidence type="ECO:0008006" key="3">
    <source>
        <dbReference type="Google" id="ProtNLM"/>
    </source>
</evidence>
<dbReference type="OrthoDB" id="7644395at2"/>
<dbReference type="Proteomes" id="UP000325134">
    <property type="component" value="Unassembled WGS sequence"/>
</dbReference>
<keyword evidence="2" id="KW-1185">Reference proteome</keyword>
<organism evidence="1 2">
    <name type="scientific">Ruegeria intermedia</name>
    <dbReference type="NCBI Taxonomy" id="996115"/>
    <lineage>
        <taxon>Bacteria</taxon>
        <taxon>Pseudomonadati</taxon>
        <taxon>Pseudomonadota</taxon>
        <taxon>Alphaproteobacteria</taxon>
        <taxon>Rhodobacterales</taxon>
        <taxon>Roseobacteraceae</taxon>
        <taxon>Ruegeria</taxon>
    </lineage>
</organism>
<gene>
    <name evidence="1" type="ORF">SAMN05444279_10486</name>
</gene>
<dbReference type="InterPro" id="IPR021508">
    <property type="entry name" value="Gp17-like"/>
</dbReference>
<dbReference type="Pfam" id="PF11367">
    <property type="entry name" value="Tail_completion_gp17"/>
    <property type="match status" value="1"/>
</dbReference>
<reference evidence="1 2" key="1">
    <citation type="submission" date="2016-11" db="EMBL/GenBank/DDBJ databases">
        <authorList>
            <person name="Varghese N."/>
            <person name="Submissions S."/>
        </authorList>
    </citation>
    <scope>NUCLEOTIDE SEQUENCE [LARGE SCALE GENOMIC DNA]</scope>
    <source>
        <strain evidence="1 2">DSM 29341</strain>
    </source>
</reference>
<evidence type="ECO:0000313" key="2">
    <source>
        <dbReference type="Proteomes" id="UP000325134"/>
    </source>
</evidence>
<dbReference type="RefSeq" id="WP_149774854.1">
    <property type="nucleotide sequence ID" value="NZ_FQVK01000004.1"/>
</dbReference>
<evidence type="ECO:0000313" key="1">
    <source>
        <dbReference type="EMBL" id="SHE56466.1"/>
    </source>
</evidence>